<dbReference type="PANTHER" id="PTHR37302:SF3">
    <property type="entry name" value="DAMAGE-INDUCIBLE PROTEIN DINB"/>
    <property type="match status" value="1"/>
</dbReference>
<name>A0ABV8JW75_9BACL</name>
<dbReference type="PANTHER" id="PTHR37302">
    <property type="entry name" value="SLR1116 PROTEIN"/>
    <property type="match status" value="1"/>
</dbReference>
<sequence length="150" mass="17337">MQSLFRYNWIVRDEWFELLRQLPEEELTKTRAGGVGSFLRTMTHIVDVEDSWLRGLRGLPDVPFDEERYPTLADAKAFSDACRPGVEDFVNAWTEERENERLEPFTFGEVMRHVIAHEIHHIGQLSIWARELGLQPPSANFIGRGLAKNG</sequence>
<protein>
    <submittedName>
        <fullName evidence="3">DinB family protein</fullName>
    </submittedName>
</protein>
<evidence type="ECO:0000313" key="3">
    <source>
        <dbReference type="EMBL" id="MFC4098654.1"/>
    </source>
</evidence>
<dbReference type="InterPro" id="IPR007837">
    <property type="entry name" value="DinB"/>
</dbReference>
<evidence type="ECO:0000313" key="4">
    <source>
        <dbReference type="Proteomes" id="UP001595715"/>
    </source>
</evidence>
<gene>
    <name evidence="3" type="ORF">ACFOZ8_03170</name>
</gene>
<organism evidence="3 4">
    <name type="scientific">Paenibacillus xanthanilyticus</name>
    <dbReference type="NCBI Taxonomy" id="1783531"/>
    <lineage>
        <taxon>Bacteria</taxon>
        <taxon>Bacillati</taxon>
        <taxon>Bacillota</taxon>
        <taxon>Bacilli</taxon>
        <taxon>Bacillales</taxon>
        <taxon>Paenibacillaceae</taxon>
        <taxon>Paenibacillus</taxon>
    </lineage>
</organism>
<evidence type="ECO:0000256" key="2">
    <source>
        <dbReference type="ARBA" id="ARBA00022723"/>
    </source>
</evidence>
<proteinExistence type="inferred from homology"/>
<reference evidence="4" key="1">
    <citation type="journal article" date="2019" name="Int. J. Syst. Evol. Microbiol.">
        <title>The Global Catalogue of Microorganisms (GCM) 10K type strain sequencing project: providing services to taxonomists for standard genome sequencing and annotation.</title>
        <authorList>
            <consortium name="The Broad Institute Genomics Platform"/>
            <consortium name="The Broad Institute Genome Sequencing Center for Infectious Disease"/>
            <person name="Wu L."/>
            <person name="Ma J."/>
        </authorList>
    </citation>
    <scope>NUCLEOTIDE SEQUENCE [LARGE SCALE GENOMIC DNA]</scope>
    <source>
        <strain evidence="4">IBRC-M 10987</strain>
    </source>
</reference>
<dbReference type="EMBL" id="JBHSAM010000007">
    <property type="protein sequence ID" value="MFC4098654.1"/>
    <property type="molecule type" value="Genomic_DNA"/>
</dbReference>
<dbReference type="Pfam" id="PF05163">
    <property type="entry name" value="DinB"/>
    <property type="match status" value="1"/>
</dbReference>
<comment type="caution">
    <text evidence="3">The sequence shown here is derived from an EMBL/GenBank/DDBJ whole genome shotgun (WGS) entry which is preliminary data.</text>
</comment>
<keyword evidence="4" id="KW-1185">Reference proteome</keyword>
<keyword evidence="2" id="KW-0479">Metal-binding</keyword>
<dbReference type="RefSeq" id="WP_377717312.1">
    <property type="nucleotide sequence ID" value="NZ_JBHSAM010000007.1"/>
</dbReference>
<dbReference type="Proteomes" id="UP001595715">
    <property type="component" value="Unassembled WGS sequence"/>
</dbReference>
<evidence type="ECO:0000256" key="1">
    <source>
        <dbReference type="ARBA" id="ARBA00008635"/>
    </source>
</evidence>
<dbReference type="Gene3D" id="1.20.120.450">
    <property type="entry name" value="dinb family like domain"/>
    <property type="match status" value="1"/>
</dbReference>
<accession>A0ABV8JW75</accession>
<comment type="similarity">
    <text evidence="1">Belongs to the DinB family.</text>
</comment>
<dbReference type="SUPFAM" id="SSF109854">
    <property type="entry name" value="DinB/YfiT-like putative metalloenzymes"/>
    <property type="match status" value="1"/>
</dbReference>
<dbReference type="InterPro" id="IPR034660">
    <property type="entry name" value="DinB/YfiT-like"/>
</dbReference>